<dbReference type="RefSeq" id="WP_368375352.1">
    <property type="nucleotide sequence ID" value="NZ_JBFRYB010000001.1"/>
</dbReference>
<comment type="caution">
    <text evidence="8">The sequence shown here is derived from an EMBL/GenBank/DDBJ whole genome shotgun (WGS) entry which is preliminary data.</text>
</comment>
<keyword evidence="8" id="KW-0251">Elongation factor</keyword>
<organism evidence="8 9">
    <name type="scientific">Zhongshania arctica</name>
    <dbReference type="NCBI Taxonomy" id="3238302"/>
    <lineage>
        <taxon>Bacteria</taxon>
        <taxon>Pseudomonadati</taxon>
        <taxon>Pseudomonadota</taxon>
        <taxon>Gammaproteobacteria</taxon>
        <taxon>Cellvibrionales</taxon>
        <taxon>Spongiibacteraceae</taxon>
        <taxon>Zhongshania</taxon>
    </lineage>
</organism>
<comment type="function">
    <text evidence="3">Protein-arginine rhamnosyltransferase that catalyzes the transfer of a single rhamnose to elongation factor P (EF-P) on 'Lys-32', a modification required for EF-P-dependent rescue of polyproline stalled ribosomes.</text>
</comment>
<keyword evidence="1" id="KW-0328">Glycosyltransferase</keyword>
<keyword evidence="8" id="KW-0648">Protein biosynthesis</keyword>
<reference evidence="8 9" key="1">
    <citation type="journal article" date="2011" name="Int. J. Syst. Evol. Microbiol.">
        <title>Zhongshania antarctica gen. nov., sp. nov. and Zhongshania guokunii sp. nov., gammaproteobacteria respectively isolated from coastal attached (fast) ice and surface seawater of the Antarctic.</title>
        <authorList>
            <person name="Li H.J."/>
            <person name="Zhang X.Y."/>
            <person name="Chen C.X."/>
            <person name="Zhang Y.J."/>
            <person name="Gao Z.M."/>
            <person name="Yu Y."/>
            <person name="Chen X.L."/>
            <person name="Chen B."/>
            <person name="Zhang Y.Z."/>
        </authorList>
    </citation>
    <scope>NUCLEOTIDE SEQUENCE [LARGE SCALE GENOMIC DNA]</scope>
    <source>
        <strain evidence="8 9">R06B22</strain>
    </source>
</reference>
<evidence type="ECO:0000256" key="5">
    <source>
        <dbReference type="ARBA" id="ARBA00024416"/>
    </source>
</evidence>
<dbReference type="InterPro" id="IPR016633">
    <property type="entry name" value="EarP"/>
</dbReference>
<dbReference type="NCBIfam" id="TIGR03837">
    <property type="entry name" value="efp_Arg_rhamno"/>
    <property type="match status" value="1"/>
</dbReference>
<name>A0ABV3TVF7_9GAMM</name>
<dbReference type="Pfam" id="PF10093">
    <property type="entry name" value="EarP"/>
    <property type="match status" value="1"/>
</dbReference>
<evidence type="ECO:0000256" key="4">
    <source>
        <dbReference type="ARBA" id="ARBA00024346"/>
    </source>
</evidence>
<comment type="similarity">
    <text evidence="4">Belongs to the glycosyltransferase 104 family.</text>
</comment>
<evidence type="ECO:0000256" key="2">
    <source>
        <dbReference type="ARBA" id="ARBA00022679"/>
    </source>
</evidence>
<proteinExistence type="inferred from homology"/>
<evidence type="ECO:0000256" key="7">
    <source>
        <dbReference type="ARBA" id="ARBA00048472"/>
    </source>
</evidence>
<sequence length="381" mass="42606">MRTSWDIFCHIVDNYGDAGVCWRLARQLAVEYDADVRLWVDDLTTFNLVSGGAGLDVSAELPRFVDGVWLHLWPAPWPANVLPADVVLETFACELPADYVAAMAVREFPSLWLNLEYLSAEEWVSACHGLPSLQANGLQKFFFFPGFNIATGGLLREAGLLRRRREFQRSASARATFLESIAVSAAPDARLVSLFCYENPALPIWLNAMSAGDLTYHILVPEGRVVADVCGWLGEDAFKFARVYRQGNVAIQFIPFLSQCDYDRLLWSCDFNVVRGEDSFVRAQWAGRPFLWHIYRQEDDAHLIKLDAFLSSYTAGLGVDEKATLVARWIAWNSGQIAPFGGGELFAGGVEMAGHAEDWCAALESQKNLAQSLVDFYQNWV</sequence>
<keyword evidence="2" id="KW-0808">Transferase</keyword>
<keyword evidence="9" id="KW-1185">Reference proteome</keyword>
<protein>
    <recommendedName>
        <fullName evidence="5">Protein-arginine rhamnosyltransferase</fullName>
    </recommendedName>
    <alternativeName>
        <fullName evidence="6">EF-P arginine rhamnosyltransferase</fullName>
    </alternativeName>
</protein>
<gene>
    <name evidence="8" type="primary">earP</name>
    <name evidence="8" type="ORF">AB4875_07080</name>
</gene>
<evidence type="ECO:0000256" key="3">
    <source>
        <dbReference type="ARBA" id="ARBA00024303"/>
    </source>
</evidence>
<evidence type="ECO:0000256" key="1">
    <source>
        <dbReference type="ARBA" id="ARBA00022676"/>
    </source>
</evidence>
<evidence type="ECO:0000313" key="9">
    <source>
        <dbReference type="Proteomes" id="UP001557484"/>
    </source>
</evidence>
<dbReference type="PIRSF" id="PIRSF015557">
    <property type="entry name" value="UCP015557"/>
    <property type="match status" value="1"/>
</dbReference>
<dbReference type="Proteomes" id="UP001557484">
    <property type="component" value="Unassembled WGS sequence"/>
</dbReference>
<accession>A0ABV3TVF7</accession>
<evidence type="ECO:0000313" key="8">
    <source>
        <dbReference type="EMBL" id="MEX1665246.1"/>
    </source>
</evidence>
<evidence type="ECO:0000256" key="6">
    <source>
        <dbReference type="ARBA" id="ARBA00030025"/>
    </source>
</evidence>
<dbReference type="GO" id="GO:0003746">
    <property type="term" value="F:translation elongation factor activity"/>
    <property type="evidence" value="ECO:0007669"/>
    <property type="project" value="UniProtKB-KW"/>
</dbReference>
<dbReference type="EMBL" id="JBFRYB010000001">
    <property type="protein sequence ID" value="MEX1665246.1"/>
    <property type="molecule type" value="Genomic_DNA"/>
</dbReference>
<comment type="catalytic activity">
    <reaction evidence="7">
        <text>dTDP-beta-L-rhamnose + L-arginyl-[protein] = N(omega)-(alpha-L-rhamnosyl)-L-arginyl-[protein] + dTDP + H(+)</text>
        <dbReference type="Rhea" id="RHEA:66692"/>
        <dbReference type="Rhea" id="RHEA-COMP:10532"/>
        <dbReference type="Rhea" id="RHEA-COMP:17096"/>
        <dbReference type="ChEBI" id="CHEBI:15378"/>
        <dbReference type="ChEBI" id="CHEBI:29965"/>
        <dbReference type="ChEBI" id="CHEBI:57510"/>
        <dbReference type="ChEBI" id="CHEBI:58369"/>
        <dbReference type="ChEBI" id="CHEBI:167445"/>
    </reaction>
    <physiologicalReaction direction="left-to-right" evidence="7">
        <dbReference type="Rhea" id="RHEA:66693"/>
    </physiologicalReaction>
</comment>